<evidence type="ECO:0000259" key="4">
    <source>
        <dbReference type="PROSITE" id="PS50304"/>
    </source>
</evidence>
<dbReference type="AlphaFoldDB" id="A0A8C5M604"/>
<dbReference type="InterPro" id="IPR011009">
    <property type="entry name" value="Kinase-like_dom_sf"/>
</dbReference>
<dbReference type="FunFam" id="2.30.30.140:FF:000018">
    <property type="entry name" value="Serine/threonine-protein kinase 31"/>
    <property type="match status" value="1"/>
</dbReference>
<dbReference type="Gene3D" id="2.30.30.140">
    <property type="match status" value="1"/>
</dbReference>
<dbReference type="InterPro" id="IPR002999">
    <property type="entry name" value="Tudor"/>
</dbReference>
<proteinExistence type="predicted"/>
<dbReference type="SMART" id="SM00333">
    <property type="entry name" value="TUDOR"/>
    <property type="match status" value="1"/>
</dbReference>
<dbReference type="Pfam" id="PF00567">
    <property type="entry name" value="TUDOR"/>
    <property type="match status" value="1"/>
</dbReference>
<dbReference type="GO" id="GO:0005524">
    <property type="term" value="F:ATP binding"/>
    <property type="evidence" value="ECO:0007669"/>
    <property type="project" value="InterPro"/>
</dbReference>
<organism evidence="5 6">
    <name type="scientific">Leptobrachium leishanense</name>
    <name type="common">Leishan spiny toad</name>
    <dbReference type="NCBI Taxonomy" id="445787"/>
    <lineage>
        <taxon>Eukaryota</taxon>
        <taxon>Metazoa</taxon>
        <taxon>Chordata</taxon>
        <taxon>Craniata</taxon>
        <taxon>Vertebrata</taxon>
        <taxon>Euteleostomi</taxon>
        <taxon>Amphibia</taxon>
        <taxon>Batrachia</taxon>
        <taxon>Anura</taxon>
        <taxon>Pelobatoidea</taxon>
        <taxon>Megophryidae</taxon>
        <taxon>Leptobrachium</taxon>
    </lineage>
</organism>
<dbReference type="PROSITE" id="PS50304">
    <property type="entry name" value="TUDOR"/>
    <property type="match status" value="1"/>
</dbReference>
<dbReference type="Gene3D" id="2.40.50.90">
    <property type="match status" value="1"/>
</dbReference>
<dbReference type="SUPFAM" id="SSF63748">
    <property type="entry name" value="Tudor/PWWP/MBT"/>
    <property type="match status" value="1"/>
</dbReference>
<evidence type="ECO:0000259" key="3">
    <source>
        <dbReference type="PROSITE" id="PS50011"/>
    </source>
</evidence>
<dbReference type="InterPro" id="IPR050621">
    <property type="entry name" value="Tudor_domain_containing"/>
</dbReference>
<keyword evidence="6" id="KW-1185">Reference proteome</keyword>
<evidence type="ECO:0000256" key="2">
    <source>
        <dbReference type="SAM" id="MobiDB-lite"/>
    </source>
</evidence>
<dbReference type="Pfam" id="PF00069">
    <property type="entry name" value="Pkinase"/>
    <property type="match status" value="1"/>
</dbReference>
<feature type="domain" description="Protein kinase" evidence="3">
    <location>
        <begin position="678"/>
        <end position="939"/>
    </location>
</feature>
<dbReference type="InterPro" id="IPR000719">
    <property type="entry name" value="Prot_kinase_dom"/>
</dbReference>
<reference evidence="5" key="2">
    <citation type="submission" date="2025-09" db="UniProtKB">
        <authorList>
            <consortium name="Ensembl"/>
        </authorList>
    </citation>
    <scope>IDENTIFICATION</scope>
</reference>
<protein>
    <submittedName>
        <fullName evidence="5">Serine/threonine kinase 31</fullName>
    </submittedName>
</protein>
<dbReference type="Proteomes" id="UP000694569">
    <property type="component" value="Unplaced"/>
</dbReference>
<dbReference type="PANTHER" id="PTHR22948">
    <property type="entry name" value="TUDOR DOMAIN CONTAINING PROTEIN"/>
    <property type="match status" value="1"/>
</dbReference>
<evidence type="ECO:0000313" key="6">
    <source>
        <dbReference type="Proteomes" id="UP000694569"/>
    </source>
</evidence>
<feature type="region of interest" description="Disordered" evidence="2">
    <location>
        <begin position="187"/>
        <end position="208"/>
    </location>
</feature>
<dbReference type="FunFam" id="1.10.510.10:FF:000518">
    <property type="entry name" value="serine/threonine-protein kinase 31 isoform X1"/>
    <property type="match status" value="1"/>
</dbReference>
<dbReference type="GeneTree" id="ENSGT00390000007287"/>
<evidence type="ECO:0000256" key="1">
    <source>
        <dbReference type="SAM" id="Coils"/>
    </source>
</evidence>
<dbReference type="GO" id="GO:0004672">
    <property type="term" value="F:protein kinase activity"/>
    <property type="evidence" value="ECO:0007669"/>
    <property type="project" value="InterPro"/>
</dbReference>
<feature type="domain" description="Tudor" evidence="4">
    <location>
        <begin position="53"/>
        <end position="112"/>
    </location>
</feature>
<dbReference type="Ensembl" id="ENSLLET00000010375.1">
    <property type="protein sequence ID" value="ENSLLEP00000009988.1"/>
    <property type="gene ID" value="ENSLLEG00000006363.1"/>
</dbReference>
<dbReference type="PANTHER" id="PTHR22948:SF73">
    <property type="entry name" value="SERINE_THREONINE-PROTEIN KINASE 31"/>
    <property type="match status" value="1"/>
</dbReference>
<dbReference type="CDD" id="cd20430">
    <property type="entry name" value="Tudor_TDRD8"/>
    <property type="match status" value="1"/>
</dbReference>
<gene>
    <name evidence="5" type="primary">STK31</name>
</gene>
<keyword evidence="1" id="KW-0175">Coiled coil</keyword>
<dbReference type="PROSITE" id="PS50011">
    <property type="entry name" value="PROTEIN_KINASE_DOM"/>
    <property type="match status" value="1"/>
</dbReference>
<dbReference type="SMART" id="SM00220">
    <property type="entry name" value="S_TKc"/>
    <property type="match status" value="1"/>
</dbReference>
<name>A0A8C5M604_9ANUR</name>
<dbReference type="InterPro" id="IPR047383">
    <property type="entry name" value="Tudor_TDRD8"/>
</dbReference>
<dbReference type="InterPro" id="IPR035437">
    <property type="entry name" value="SNase_OB-fold_sf"/>
</dbReference>
<accession>A0A8C5M604</accession>
<dbReference type="OrthoDB" id="10023235at2759"/>
<sequence>MAILCLSVENVYVSHVEDAVTFWAQPLTKIHDISNLSDSLADVCQSMNTMFGIPDLDKIYAGLFSADKCWYRCKIQYVINDDQCAVTYIDYGNSEILDRSSIVELPDDLQFPAIAQKYRLWGLQLKTRADTEQGLKFLASLIAEKQISVQQKATYKDGTVIVHVEQENLDIGEEMVTKGFAEKCRAVSSPNHAEDTAEDQESNSNQPFAWKCRKMERLPMREPKSFPMLNKCAIDQKAYDFRKEISPVENLPSVRLKNHTEKPMGDGIRIDKKMLDENKQLKSEKETLLQKIKALEERIQRSELQYKKEKVEYDETIQNMEESLKVAVGNKLKILTSKIGILKTVRHGNENVTVGDDLLEAISVVTEERISAPASMNELEENWTEYICAQEKIRSCADVVYLDELLAARNQIRQTLYSSVELYTLEVDELPLDGRQSKLQALMLSLQAAYGPSGESEGLDSVFDTFFKWKQVKNEQFNCVRSDTNNSLNVLSAWFYNIEEFFELSSDPSTSEFEVVGNIDEILDNVESVMSKELEVSLLEQKAEDWKIITNAYNRVVELIHQELTLISVIQSKYSASTEFKKNVEEWLDKDPNINHLMSIKKNIKRLKAQLRWKIVERSTLEEADECNESTLAELNNDISVLRNDIFSEISQEREEYGALSILVQKWFPELPLIYPEAGILRYMKSGGLLSDSMERDLLDAKPMKELSSKRPLVWSDVQNKQVLLKGYSVGLDTEEKVIERASKYHEAWRVQKEESGIMELIYLFFCKADPLLYLMVPFYPGESLSSLQANTFLNSKEILNVMRGVAEGLHTLHHANIIIGSLHESNVFAINRQKGIIGDLDFTKDAEQRSIVTCTCFPHLTAPELKLGLPPSESSDLYAYGCILLWLSLRKREFALTADGTPDVNDIDLDVKLKDLLSRLFCREDRIPSDQVRAHEYFQLCEETVTMLPSDEKDVVENTPADFA</sequence>
<dbReference type="Gene3D" id="1.10.510.10">
    <property type="entry name" value="Transferase(Phosphotransferase) domain 1"/>
    <property type="match status" value="1"/>
</dbReference>
<reference evidence="5" key="1">
    <citation type="submission" date="2025-08" db="UniProtKB">
        <authorList>
            <consortium name="Ensembl"/>
        </authorList>
    </citation>
    <scope>IDENTIFICATION</scope>
</reference>
<feature type="coiled-coil region" evidence="1">
    <location>
        <begin position="271"/>
        <end position="319"/>
    </location>
</feature>
<dbReference type="SUPFAM" id="SSF56112">
    <property type="entry name" value="Protein kinase-like (PK-like)"/>
    <property type="match status" value="1"/>
</dbReference>
<evidence type="ECO:0000313" key="5">
    <source>
        <dbReference type="Ensembl" id="ENSLLEP00000009988.1"/>
    </source>
</evidence>